<sequence>MLTPRGQQPPPPPQELRPWYYRNWFLIPAFVLGWPIIPSILWLWPVWAVLIIRSPWHNGMVSGALAWSMLLIGAFGLVTLMGSNLGAGMFVLVPGLALTLVTQVLWSKHKQALPAASPTAADDSTQDLPPDISGEDSPRPASDGHDPPRIRRTRVRRRSPRGPRSRPGRRPPPPS</sequence>
<keyword evidence="2" id="KW-1133">Transmembrane helix</keyword>
<proteinExistence type="predicted"/>
<evidence type="ECO:0000256" key="2">
    <source>
        <dbReference type="SAM" id="Phobius"/>
    </source>
</evidence>
<feature type="compositionally biased region" description="Basic and acidic residues" evidence="1">
    <location>
        <begin position="136"/>
        <end position="149"/>
    </location>
</feature>
<name>A0A075GJM9_9EURY</name>
<feature type="region of interest" description="Disordered" evidence="1">
    <location>
        <begin position="115"/>
        <end position="175"/>
    </location>
</feature>
<dbReference type="EMBL" id="KF900641">
    <property type="protein sequence ID" value="AIF02122.1"/>
    <property type="molecule type" value="Genomic_DNA"/>
</dbReference>
<dbReference type="AlphaFoldDB" id="A0A075GJM9"/>
<keyword evidence="2" id="KW-0812">Transmembrane</keyword>
<feature type="transmembrane region" description="Helical" evidence="2">
    <location>
        <begin position="25"/>
        <end position="52"/>
    </location>
</feature>
<reference evidence="3" key="1">
    <citation type="journal article" date="2014" name="Genome Biol. Evol.">
        <title>Pangenome evidence for extensive interdomain horizontal transfer affecting lineage core and shell genes in uncultured planktonic thaumarchaeota and euryarchaeota.</title>
        <authorList>
            <person name="Deschamps P."/>
            <person name="Zivanovic Y."/>
            <person name="Moreira D."/>
            <person name="Rodriguez-Valera F."/>
            <person name="Lopez-Garcia P."/>
        </authorList>
    </citation>
    <scope>NUCLEOTIDE SEQUENCE</scope>
</reference>
<feature type="transmembrane region" description="Helical" evidence="2">
    <location>
        <begin position="64"/>
        <end position="81"/>
    </location>
</feature>
<accession>A0A075GJM9</accession>
<evidence type="ECO:0000313" key="3">
    <source>
        <dbReference type="EMBL" id="AIF02122.1"/>
    </source>
</evidence>
<feature type="compositionally biased region" description="Basic residues" evidence="1">
    <location>
        <begin position="150"/>
        <end position="169"/>
    </location>
</feature>
<protein>
    <submittedName>
        <fullName evidence="3">Uncharacterized protein</fullName>
    </submittedName>
</protein>
<feature type="transmembrane region" description="Helical" evidence="2">
    <location>
        <begin position="87"/>
        <end position="106"/>
    </location>
</feature>
<evidence type="ECO:0000256" key="1">
    <source>
        <dbReference type="SAM" id="MobiDB-lite"/>
    </source>
</evidence>
<organism evidence="3">
    <name type="scientific">uncultured marine group II/III euryarchaeote KM3_153_G11</name>
    <dbReference type="NCBI Taxonomy" id="1457896"/>
    <lineage>
        <taxon>Archaea</taxon>
        <taxon>Methanobacteriati</taxon>
        <taxon>Methanobacteriota</taxon>
        <taxon>environmental samples</taxon>
    </lineage>
</organism>
<keyword evidence="2" id="KW-0472">Membrane</keyword>